<feature type="region of interest" description="Disordered" evidence="6">
    <location>
        <begin position="706"/>
        <end position="774"/>
    </location>
</feature>
<feature type="domain" description="TOG" evidence="7">
    <location>
        <begin position="268"/>
        <end position="498"/>
    </location>
</feature>
<dbReference type="AlphaFoldDB" id="A0AAV5UP11"/>
<feature type="repeat" description="HEAT" evidence="5">
    <location>
        <begin position="278"/>
        <end position="317"/>
    </location>
</feature>
<evidence type="ECO:0000256" key="1">
    <source>
        <dbReference type="ARBA" id="ARBA00004245"/>
    </source>
</evidence>
<dbReference type="SUPFAM" id="SSF48371">
    <property type="entry name" value="ARM repeat"/>
    <property type="match status" value="1"/>
</dbReference>
<dbReference type="GO" id="GO:0031110">
    <property type="term" value="P:regulation of microtubule polymerization or depolymerization"/>
    <property type="evidence" value="ECO:0007669"/>
    <property type="project" value="UniProtKB-ARBA"/>
</dbReference>
<feature type="compositionally biased region" description="Polar residues" evidence="6">
    <location>
        <begin position="663"/>
        <end position="675"/>
    </location>
</feature>
<gene>
    <name evidence="8" type="ORF">PFISCL1PPCAC_103</name>
</gene>
<feature type="region of interest" description="Disordered" evidence="6">
    <location>
        <begin position="652"/>
        <end position="690"/>
    </location>
</feature>
<evidence type="ECO:0000313" key="9">
    <source>
        <dbReference type="Proteomes" id="UP001432322"/>
    </source>
</evidence>
<dbReference type="Pfam" id="PF21040">
    <property type="entry name" value="CEP104-like_TOG"/>
    <property type="match status" value="1"/>
</dbReference>
<dbReference type="InterPro" id="IPR034085">
    <property type="entry name" value="TOG"/>
</dbReference>
<dbReference type="Pfam" id="PF12348">
    <property type="entry name" value="CLASP_N"/>
    <property type="match status" value="1"/>
</dbReference>
<dbReference type="InterPro" id="IPR021133">
    <property type="entry name" value="HEAT_type_2"/>
</dbReference>
<proteinExistence type="predicted"/>
<dbReference type="Proteomes" id="UP001432322">
    <property type="component" value="Unassembled WGS sequence"/>
</dbReference>
<accession>A0AAV5UP11</accession>
<dbReference type="GO" id="GO:0008017">
    <property type="term" value="F:microtubule binding"/>
    <property type="evidence" value="ECO:0007669"/>
    <property type="project" value="TreeGrafter"/>
</dbReference>
<dbReference type="PROSITE" id="PS50077">
    <property type="entry name" value="HEAT_REPEAT"/>
    <property type="match status" value="1"/>
</dbReference>
<dbReference type="GO" id="GO:1902903">
    <property type="term" value="P:regulation of supramolecular fiber organization"/>
    <property type="evidence" value="ECO:0007669"/>
    <property type="project" value="UniProtKB-ARBA"/>
</dbReference>
<dbReference type="GO" id="GO:0005929">
    <property type="term" value="C:cilium"/>
    <property type="evidence" value="ECO:0007669"/>
    <property type="project" value="TreeGrafter"/>
</dbReference>
<dbReference type="PANTHER" id="PTHR21567:SF87">
    <property type="entry name" value="CRESCERIN-LIKE PROTEIN CHE-12"/>
    <property type="match status" value="1"/>
</dbReference>
<feature type="compositionally biased region" description="Basic and acidic residues" evidence="6">
    <location>
        <begin position="735"/>
        <end position="766"/>
    </location>
</feature>
<dbReference type="PANTHER" id="PTHR21567">
    <property type="entry name" value="CLASP"/>
    <property type="match status" value="1"/>
</dbReference>
<dbReference type="EMBL" id="BTSY01000001">
    <property type="protein sequence ID" value="GMT08806.1"/>
    <property type="molecule type" value="Genomic_DNA"/>
</dbReference>
<evidence type="ECO:0000256" key="4">
    <source>
        <dbReference type="ARBA" id="ARBA00023212"/>
    </source>
</evidence>
<evidence type="ECO:0000256" key="5">
    <source>
        <dbReference type="PROSITE-ProRule" id="PRU00103"/>
    </source>
</evidence>
<comment type="subcellular location">
    <subcellularLocation>
        <location evidence="1">Cytoplasm</location>
        <location evidence="1">Cytoskeleton</location>
    </subcellularLocation>
</comment>
<dbReference type="InterPro" id="IPR016024">
    <property type="entry name" value="ARM-type_fold"/>
</dbReference>
<dbReference type="SMART" id="SM01349">
    <property type="entry name" value="TOG"/>
    <property type="match status" value="1"/>
</dbReference>
<keyword evidence="4" id="KW-0206">Cytoskeleton</keyword>
<dbReference type="GO" id="GO:0005881">
    <property type="term" value="C:cytoplasmic microtubule"/>
    <property type="evidence" value="ECO:0007669"/>
    <property type="project" value="TreeGrafter"/>
</dbReference>
<reference evidence="8" key="1">
    <citation type="submission" date="2023-10" db="EMBL/GenBank/DDBJ databases">
        <title>Genome assembly of Pristionchus species.</title>
        <authorList>
            <person name="Yoshida K."/>
            <person name="Sommer R.J."/>
        </authorList>
    </citation>
    <scope>NUCLEOTIDE SEQUENCE</scope>
    <source>
        <strain evidence="8">RS5133</strain>
    </source>
</reference>
<sequence>MEYLHSAHRIERLQSPVSAFLPRDEDIVELLRSTDFDTRLQTLNRMILLCKKDVEWFTKFSKKGDLMKNLDRILADDRWEVQHQAIRFLLEAMPSFGNNLEYCMAYIMPNLLPKLGSSKITIKRVTLQVIQNFTRIHPQALHTILIVLNQVINKSTDRLVNQEILNELPSLFQEWLRDANWGVMVEGFMTWMTSADEETRKRICLCLKKLQVYVGSKDFDRFLITLTPQQRDHFTKEVESVSLPSSDISVPSTASTPVSSTSSRSAKSGREMRMRFGIVPTYLATMLADEDPNTKSAALEKLKSIIESMTPELMAKLIPHLHSFFVTLGNVLNDLNFKIIIQALDLIRLTVNRLKGNVEAHLQQVIALISRHLGNQKAVVKQLVMMTLMDLFRALNPKAVVAVVCPFLEHKNSRVREEVLNILTASLLVVPPSKMNLSAVANLLVPRLVDPKRRVRLAAFEQLSVLAFHLNGKLDPILKLVKEYEQKCFEGLTAAVKARLHRGTRPSLRYDGLLEYSTPPISDSSFDIADEALTKPENADLHWILHVNGVMCRSGSPPTLFSSYKTVVKGEIAQQVLAQQKALWEEESEKDDVSLSSVMMERQKFLPEFKKFSILEDIKLFRAVPYKDHNVKSPSLSMGALPLISPLPLIAPTDHPRRKSLQHPATSSNSWSSPLQKFPSGASRSPSIEANNNYNRLRFLAIQKKAQIDERKPSQSNGKQTNDEKSKRTQPITRNKSDMSRARSETTLSDDRKENVPLSLSHDDTPIRGTKNGS</sequence>
<feature type="compositionally biased region" description="Low complexity" evidence="6">
    <location>
        <begin position="249"/>
        <end position="266"/>
    </location>
</feature>
<evidence type="ECO:0000313" key="8">
    <source>
        <dbReference type="EMBL" id="GMT08806.1"/>
    </source>
</evidence>
<evidence type="ECO:0000259" key="7">
    <source>
        <dbReference type="SMART" id="SM01349"/>
    </source>
</evidence>
<dbReference type="GO" id="GO:0000226">
    <property type="term" value="P:microtubule cytoskeleton organization"/>
    <property type="evidence" value="ECO:0007669"/>
    <property type="project" value="TreeGrafter"/>
</dbReference>
<protein>
    <recommendedName>
        <fullName evidence="7">TOG domain-containing protein</fullName>
    </recommendedName>
</protein>
<name>A0AAV5UP11_9BILA</name>
<evidence type="ECO:0000256" key="2">
    <source>
        <dbReference type="ARBA" id="ARBA00022490"/>
    </source>
</evidence>
<dbReference type="Gene3D" id="1.25.10.10">
    <property type="entry name" value="Leucine-rich Repeat Variant"/>
    <property type="match status" value="2"/>
</dbReference>
<dbReference type="InterPro" id="IPR011989">
    <property type="entry name" value="ARM-like"/>
</dbReference>
<evidence type="ECO:0000256" key="6">
    <source>
        <dbReference type="SAM" id="MobiDB-lite"/>
    </source>
</evidence>
<feature type="non-terminal residue" evidence="8">
    <location>
        <position position="774"/>
    </location>
</feature>
<evidence type="ECO:0000256" key="3">
    <source>
        <dbReference type="ARBA" id="ARBA00022737"/>
    </source>
</evidence>
<keyword evidence="2" id="KW-0963">Cytoplasm</keyword>
<keyword evidence="9" id="KW-1185">Reference proteome</keyword>
<organism evidence="8 9">
    <name type="scientific">Pristionchus fissidentatus</name>
    <dbReference type="NCBI Taxonomy" id="1538716"/>
    <lineage>
        <taxon>Eukaryota</taxon>
        <taxon>Metazoa</taxon>
        <taxon>Ecdysozoa</taxon>
        <taxon>Nematoda</taxon>
        <taxon>Chromadorea</taxon>
        <taxon>Rhabditida</taxon>
        <taxon>Rhabditina</taxon>
        <taxon>Diplogasteromorpha</taxon>
        <taxon>Diplogasteroidea</taxon>
        <taxon>Neodiplogasteridae</taxon>
        <taxon>Pristionchus</taxon>
    </lineage>
</organism>
<feature type="region of interest" description="Disordered" evidence="6">
    <location>
        <begin position="245"/>
        <end position="269"/>
    </location>
</feature>
<dbReference type="InterPro" id="IPR024395">
    <property type="entry name" value="CLASP_N_dom"/>
</dbReference>
<keyword evidence="3" id="KW-0677">Repeat</keyword>
<comment type="caution">
    <text evidence="8">The sequence shown here is derived from an EMBL/GenBank/DDBJ whole genome shotgun (WGS) entry which is preliminary data.</text>
</comment>